<feature type="region of interest" description="Disordered" evidence="1">
    <location>
        <begin position="33"/>
        <end position="54"/>
    </location>
</feature>
<protein>
    <submittedName>
        <fullName evidence="2">Uncharacterized protein</fullName>
    </submittedName>
</protein>
<comment type="caution">
    <text evidence="2">The sequence shown here is derived from an EMBL/GenBank/DDBJ whole genome shotgun (WGS) entry which is preliminary data.</text>
</comment>
<reference evidence="2" key="2">
    <citation type="submission" date="2023-06" db="EMBL/GenBank/DDBJ databases">
        <title>Long-read-based genome assembly of the green algal bacterivore Cymbomonas tetramitiformis.</title>
        <authorList>
            <person name="Gyaltshen Y."/>
            <person name="Rozenberg A."/>
            <person name="Paasch A."/>
            <person name="Burns J.A."/>
            <person name="Warring S."/>
            <person name="Larson R."/>
            <person name="Maurer-Alcala X."/>
            <person name="Dacks J."/>
            <person name="Kim E."/>
        </authorList>
    </citation>
    <scope>NUCLEOTIDE SEQUENCE</scope>
    <source>
        <strain evidence="2">PLY_AMNH</strain>
    </source>
</reference>
<evidence type="ECO:0000256" key="1">
    <source>
        <dbReference type="SAM" id="MobiDB-lite"/>
    </source>
</evidence>
<accession>A0AAE0BNP1</accession>
<dbReference type="EMBL" id="LGRX02013247">
    <property type="protein sequence ID" value="KAK3266302.1"/>
    <property type="molecule type" value="Genomic_DNA"/>
</dbReference>
<dbReference type="AlphaFoldDB" id="A0AAE0BNP1"/>
<dbReference type="EMBL" id="LGRX02033938">
    <property type="protein sequence ID" value="KAK3239369.1"/>
    <property type="molecule type" value="Genomic_DNA"/>
</dbReference>
<name>A0AAE0BNP1_9CHLO</name>
<evidence type="ECO:0000313" key="4">
    <source>
        <dbReference type="Proteomes" id="UP001190700"/>
    </source>
</evidence>
<evidence type="ECO:0000313" key="2">
    <source>
        <dbReference type="EMBL" id="KAK3239369.1"/>
    </source>
</evidence>
<proteinExistence type="predicted"/>
<reference evidence="2 4" key="1">
    <citation type="journal article" date="2015" name="Genome Biol. Evol.">
        <title>Comparative Genomics of a Bacterivorous Green Alga Reveals Evolutionary Causalities and Consequences of Phago-Mixotrophic Mode of Nutrition.</title>
        <authorList>
            <person name="Burns J.A."/>
            <person name="Paasch A."/>
            <person name="Narechania A."/>
            <person name="Kim E."/>
        </authorList>
    </citation>
    <scope>NUCLEOTIDE SEQUENCE [LARGE SCALE GENOMIC DNA]</scope>
    <source>
        <strain evidence="2">PLY_AMNH</strain>
    </source>
</reference>
<keyword evidence="4" id="KW-1185">Reference proteome</keyword>
<dbReference type="Proteomes" id="UP001190700">
    <property type="component" value="Unassembled WGS sequence"/>
</dbReference>
<sequence length="69" mass="6561">MALRAAAGSPAPAATEVNVVADAEPARIAVEPLDTAGSDSPEGGGGEAVQPLVGGTPAVGLEARCGCMC</sequence>
<organism evidence="2 4">
    <name type="scientific">Cymbomonas tetramitiformis</name>
    <dbReference type="NCBI Taxonomy" id="36881"/>
    <lineage>
        <taxon>Eukaryota</taxon>
        <taxon>Viridiplantae</taxon>
        <taxon>Chlorophyta</taxon>
        <taxon>Pyramimonadophyceae</taxon>
        <taxon>Pyramimonadales</taxon>
        <taxon>Pyramimonadaceae</taxon>
        <taxon>Cymbomonas</taxon>
    </lineage>
</organism>
<evidence type="ECO:0000313" key="3">
    <source>
        <dbReference type="EMBL" id="KAK3266302.1"/>
    </source>
</evidence>
<gene>
    <name evidence="3" type="ORF">CYMTET_25067</name>
    <name evidence="2" type="ORF">CYMTET_50697</name>
</gene>